<evidence type="ECO:0000313" key="3">
    <source>
        <dbReference type="Proteomes" id="UP001177140"/>
    </source>
</evidence>
<accession>A0AA42B465</accession>
<protein>
    <submittedName>
        <fullName evidence="2">Uncharacterized protein</fullName>
    </submittedName>
</protein>
<keyword evidence="3" id="KW-1185">Reference proteome</keyword>
<sequence>MGLDQNGAVDIFNFLHIVRTGTNEGEVISGCLGEEIDEDVDLNMSPEYPDGSKATFDDIAEFEPNLQPNLTSEGNWGNNSSQTGESGGWGERKAEFFLNSENPGAASNSDAWAGWDSSDKIPSENCSSKAFDDSSALVIGLPKSAFTRRS</sequence>
<dbReference type="EMBL" id="JAJJMA010328471">
    <property type="protein sequence ID" value="MCL7050489.1"/>
    <property type="molecule type" value="Genomic_DNA"/>
</dbReference>
<proteinExistence type="predicted"/>
<evidence type="ECO:0000256" key="1">
    <source>
        <dbReference type="SAM" id="MobiDB-lite"/>
    </source>
</evidence>
<name>A0AA42B465_PAPNU</name>
<dbReference type="Proteomes" id="UP001177140">
    <property type="component" value="Unassembled WGS sequence"/>
</dbReference>
<dbReference type="AlphaFoldDB" id="A0AA42B465"/>
<reference evidence="2" key="1">
    <citation type="submission" date="2022-03" db="EMBL/GenBank/DDBJ databases">
        <title>A functionally conserved STORR gene fusion in Papaver species that diverged 16.8 million years ago.</title>
        <authorList>
            <person name="Catania T."/>
        </authorList>
    </citation>
    <scope>NUCLEOTIDE SEQUENCE</scope>
    <source>
        <strain evidence="2">S-191538</strain>
    </source>
</reference>
<feature type="compositionally biased region" description="Polar residues" evidence="1">
    <location>
        <begin position="66"/>
        <end position="84"/>
    </location>
</feature>
<organism evidence="2 3">
    <name type="scientific">Papaver nudicaule</name>
    <name type="common">Iceland poppy</name>
    <dbReference type="NCBI Taxonomy" id="74823"/>
    <lineage>
        <taxon>Eukaryota</taxon>
        <taxon>Viridiplantae</taxon>
        <taxon>Streptophyta</taxon>
        <taxon>Embryophyta</taxon>
        <taxon>Tracheophyta</taxon>
        <taxon>Spermatophyta</taxon>
        <taxon>Magnoliopsida</taxon>
        <taxon>Ranunculales</taxon>
        <taxon>Papaveraceae</taxon>
        <taxon>Papaveroideae</taxon>
        <taxon>Papaver</taxon>
    </lineage>
</organism>
<comment type="caution">
    <text evidence="2">The sequence shown here is derived from an EMBL/GenBank/DDBJ whole genome shotgun (WGS) entry which is preliminary data.</text>
</comment>
<evidence type="ECO:0000313" key="2">
    <source>
        <dbReference type="EMBL" id="MCL7050489.1"/>
    </source>
</evidence>
<feature type="region of interest" description="Disordered" evidence="1">
    <location>
        <begin position="65"/>
        <end position="90"/>
    </location>
</feature>
<gene>
    <name evidence="2" type="ORF">MKW94_025522</name>
</gene>